<keyword evidence="1" id="KW-0812">Transmembrane</keyword>
<comment type="caution">
    <text evidence="2">The sequence shown here is derived from an EMBL/GenBank/DDBJ whole genome shotgun (WGS) entry which is preliminary data.</text>
</comment>
<proteinExistence type="predicted"/>
<dbReference type="Proteomes" id="UP000177263">
    <property type="component" value="Unassembled WGS sequence"/>
</dbReference>
<dbReference type="SUPFAM" id="SSF54523">
    <property type="entry name" value="Pili subunits"/>
    <property type="match status" value="1"/>
</dbReference>
<gene>
    <name evidence="2" type="ORF">A2801_02805</name>
</gene>
<dbReference type="STRING" id="1802500.A2801_02805"/>
<reference evidence="2 3" key="1">
    <citation type="journal article" date="2016" name="Nat. Commun.">
        <title>Thousands of microbial genomes shed light on interconnected biogeochemical processes in an aquifer system.</title>
        <authorList>
            <person name="Anantharaman K."/>
            <person name="Brown C.T."/>
            <person name="Hug L.A."/>
            <person name="Sharon I."/>
            <person name="Castelle C.J."/>
            <person name="Probst A.J."/>
            <person name="Thomas B.C."/>
            <person name="Singh A."/>
            <person name="Wilkins M.J."/>
            <person name="Karaoz U."/>
            <person name="Brodie E.L."/>
            <person name="Williams K.H."/>
            <person name="Hubbard S.S."/>
            <person name="Banfield J.F."/>
        </authorList>
    </citation>
    <scope>NUCLEOTIDE SEQUENCE [LARGE SCALE GENOMIC DNA]</scope>
</reference>
<dbReference type="InterPro" id="IPR045584">
    <property type="entry name" value="Pilin-like"/>
</dbReference>
<keyword evidence="1" id="KW-1133">Transmembrane helix</keyword>
<dbReference type="EMBL" id="MGGM01000023">
    <property type="protein sequence ID" value="OGM28866.1"/>
    <property type="molecule type" value="Genomic_DNA"/>
</dbReference>
<evidence type="ECO:0008006" key="4">
    <source>
        <dbReference type="Google" id="ProtNLM"/>
    </source>
</evidence>
<evidence type="ECO:0000313" key="3">
    <source>
        <dbReference type="Proteomes" id="UP000177263"/>
    </source>
</evidence>
<organism evidence="2 3">
    <name type="scientific">Candidatus Woesebacteria bacterium RIFCSPHIGHO2_01_FULL_41_10</name>
    <dbReference type="NCBI Taxonomy" id="1802500"/>
    <lineage>
        <taxon>Bacteria</taxon>
        <taxon>Candidatus Woeseibacteriota</taxon>
    </lineage>
</organism>
<sequence>MKYKQSQSGTSLFEVLVAIVVIGITLISLISIVTHSISNSTFSKNRTRAAALTTEAVEWLRSQRDNDWTTFSGYAASTPGNDYCLRDLTLDPMPCAQIENIFTRTATLTTISVNGQDAVEIHVVTIWNEQDGIHESRATTTLTNWRLQ</sequence>
<keyword evidence="1" id="KW-0472">Membrane</keyword>
<feature type="transmembrane region" description="Helical" evidence="1">
    <location>
        <begin position="12"/>
        <end position="33"/>
    </location>
</feature>
<evidence type="ECO:0000256" key="1">
    <source>
        <dbReference type="SAM" id="Phobius"/>
    </source>
</evidence>
<evidence type="ECO:0000313" key="2">
    <source>
        <dbReference type="EMBL" id="OGM28866.1"/>
    </source>
</evidence>
<name>A0A1F7YNF9_9BACT</name>
<dbReference type="AlphaFoldDB" id="A0A1F7YNF9"/>
<protein>
    <recommendedName>
        <fullName evidence="4">Type IV pilus modification protein PilV</fullName>
    </recommendedName>
</protein>
<accession>A0A1F7YNF9</accession>